<dbReference type="Proteomes" id="UP000178406">
    <property type="component" value="Unassembled WGS sequence"/>
</dbReference>
<dbReference type="STRING" id="1798338.A3J56_02065"/>
<proteinExistence type="predicted"/>
<evidence type="ECO:0008006" key="3">
    <source>
        <dbReference type="Google" id="ProtNLM"/>
    </source>
</evidence>
<reference evidence="1 2" key="1">
    <citation type="journal article" date="2016" name="Nat. Commun.">
        <title>Thousands of microbial genomes shed light on interconnected biogeochemical processes in an aquifer system.</title>
        <authorList>
            <person name="Anantharaman K."/>
            <person name="Brown C.T."/>
            <person name="Hug L.A."/>
            <person name="Sharon I."/>
            <person name="Castelle C.J."/>
            <person name="Probst A.J."/>
            <person name="Thomas B.C."/>
            <person name="Singh A."/>
            <person name="Wilkins M.J."/>
            <person name="Karaoz U."/>
            <person name="Brodie E.L."/>
            <person name="Williams K.H."/>
            <person name="Hubbard S.S."/>
            <person name="Banfield J.F."/>
        </authorList>
    </citation>
    <scope>NUCLEOTIDE SEQUENCE [LARGE SCALE GENOMIC DNA]</scope>
</reference>
<name>A0A1F5WDU7_9BACT</name>
<organism evidence="1 2">
    <name type="scientific">Candidatus Giovannonibacteria bacterium RIFCSPHIGHO2_02_FULL_46_20</name>
    <dbReference type="NCBI Taxonomy" id="1798338"/>
    <lineage>
        <taxon>Bacteria</taxon>
        <taxon>Candidatus Giovannoniibacteriota</taxon>
    </lineage>
</organism>
<accession>A0A1F5WDU7</accession>
<sequence>MRFYKDPESLGWAGNVYIKPKEEVVLLVRNLKQEAQIARELEKRGIEKEKQTPKDRWHMKQELYRHGLLVPKPSKYELPGGKIPWWAGNTGLQEQFQNLNPSVDAMFRKRTRLSDIANKEQLVFLQSVGLKVLANENLLLAAADQTADDEFAQETGLLAGHKELIFRANVKDFQHPDESYPRFWYLIRSEQNGGMLRTEPDKDTVSAPAWVPLMRLYREYDRGRNNEQFVIHPAHIPGIYKAMSVLIDEGHQNLEATQTHLYEEFSSSIKNTDEVCEQTWDEFTQGVAPLR</sequence>
<dbReference type="AlphaFoldDB" id="A0A1F5WDU7"/>
<gene>
    <name evidence="1" type="ORF">A3J56_02065</name>
</gene>
<evidence type="ECO:0000313" key="2">
    <source>
        <dbReference type="Proteomes" id="UP000178406"/>
    </source>
</evidence>
<comment type="caution">
    <text evidence="1">The sequence shown here is derived from an EMBL/GenBank/DDBJ whole genome shotgun (WGS) entry which is preliminary data.</text>
</comment>
<evidence type="ECO:0000313" key="1">
    <source>
        <dbReference type="EMBL" id="OGF73902.1"/>
    </source>
</evidence>
<dbReference type="EMBL" id="MFHQ01000033">
    <property type="protein sequence ID" value="OGF73902.1"/>
    <property type="molecule type" value="Genomic_DNA"/>
</dbReference>
<protein>
    <recommendedName>
        <fullName evidence="3">Nudix hydrolase domain-containing protein</fullName>
    </recommendedName>
</protein>